<reference evidence="1" key="1">
    <citation type="journal article" date="2023" name="Mol. Phylogenet. Evol.">
        <title>Genome-scale phylogeny and comparative genomics of the fungal order Sordariales.</title>
        <authorList>
            <person name="Hensen N."/>
            <person name="Bonometti L."/>
            <person name="Westerberg I."/>
            <person name="Brannstrom I.O."/>
            <person name="Guillou S."/>
            <person name="Cros-Aarteil S."/>
            <person name="Calhoun S."/>
            <person name="Haridas S."/>
            <person name="Kuo A."/>
            <person name="Mondo S."/>
            <person name="Pangilinan J."/>
            <person name="Riley R."/>
            <person name="LaButti K."/>
            <person name="Andreopoulos B."/>
            <person name="Lipzen A."/>
            <person name="Chen C."/>
            <person name="Yan M."/>
            <person name="Daum C."/>
            <person name="Ng V."/>
            <person name="Clum A."/>
            <person name="Steindorff A."/>
            <person name="Ohm R.A."/>
            <person name="Martin F."/>
            <person name="Silar P."/>
            <person name="Natvig D.O."/>
            <person name="Lalanne C."/>
            <person name="Gautier V."/>
            <person name="Ament-Velasquez S.L."/>
            <person name="Kruys A."/>
            <person name="Hutchinson M.I."/>
            <person name="Powell A.J."/>
            <person name="Barry K."/>
            <person name="Miller A.N."/>
            <person name="Grigoriev I.V."/>
            <person name="Debuchy R."/>
            <person name="Gladieux P."/>
            <person name="Hiltunen Thoren M."/>
            <person name="Johannesson H."/>
        </authorList>
    </citation>
    <scope>NUCLEOTIDE SEQUENCE</scope>
    <source>
        <strain evidence="1">CBS 103.79</strain>
    </source>
</reference>
<evidence type="ECO:0000313" key="1">
    <source>
        <dbReference type="EMBL" id="KAK3901279.1"/>
    </source>
</evidence>
<comment type="caution">
    <text evidence="1">The sequence shown here is derived from an EMBL/GenBank/DDBJ whole genome shotgun (WGS) entry which is preliminary data.</text>
</comment>
<sequence length="194" mass="22204">MTDPPTRPYNPETDILCITASDAFENFTSNECCRYKPHEWVTKVRHLAISLSLVNRAQYCLTQGALVRLTSLQTLSVIYPATPGTFDYATVVGPPADRATPLRRLTEEELGSLTIQADYMYNTWAGDYPVRWSCTGTEHARWLEETLDKDCCPKNASFWGLSPLWDYENDRIALQYTAMCFQALPTREKFNRRS</sequence>
<name>A0AAN6RSL3_9PEZI</name>
<dbReference type="Proteomes" id="UP001303889">
    <property type="component" value="Unassembled WGS sequence"/>
</dbReference>
<proteinExistence type="predicted"/>
<dbReference type="EMBL" id="MU855592">
    <property type="protein sequence ID" value="KAK3901279.1"/>
    <property type="molecule type" value="Genomic_DNA"/>
</dbReference>
<keyword evidence="2" id="KW-1185">Reference proteome</keyword>
<organism evidence="1 2">
    <name type="scientific">Staphylotrichum tortipilum</name>
    <dbReference type="NCBI Taxonomy" id="2831512"/>
    <lineage>
        <taxon>Eukaryota</taxon>
        <taxon>Fungi</taxon>
        <taxon>Dikarya</taxon>
        <taxon>Ascomycota</taxon>
        <taxon>Pezizomycotina</taxon>
        <taxon>Sordariomycetes</taxon>
        <taxon>Sordariomycetidae</taxon>
        <taxon>Sordariales</taxon>
        <taxon>Chaetomiaceae</taxon>
        <taxon>Staphylotrichum</taxon>
    </lineage>
</organism>
<gene>
    <name evidence="1" type="ORF">C8A05DRAFT_16513</name>
</gene>
<evidence type="ECO:0000313" key="2">
    <source>
        <dbReference type="Proteomes" id="UP001303889"/>
    </source>
</evidence>
<accession>A0AAN6RSL3</accession>
<protein>
    <submittedName>
        <fullName evidence="1">Uncharacterized protein</fullName>
    </submittedName>
</protein>
<reference evidence="1" key="2">
    <citation type="submission" date="2023-05" db="EMBL/GenBank/DDBJ databases">
        <authorList>
            <consortium name="Lawrence Berkeley National Laboratory"/>
            <person name="Steindorff A."/>
            <person name="Hensen N."/>
            <person name="Bonometti L."/>
            <person name="Westerberg I."/>
            <person name="Brannstrom I.O."/>
            <person name="Guillou S."/>
            <person name="Cros-Aarteil S."/>
            <person name="Calhoun S."/>
            <person name="Haridas S."/>
            <person name="Kuo A."/>
            <person name="Mondo S."/>
            <person name="Pangilinan J."/>
            <person name="Riley R."/>
            <person name="Labutti K."/>
            <person name="Andreopoulos B."/>
            <person name="Lipzen A."/>
            <person name="Chen C."/>
            <person name="Yanf M."/>
            <person name="Daum C."/>
            <person name="Ng V."/>
            <person name="Clum A."/>
            <person name="Ohm R."/>
            <person name="Martin F."/>
            <person name="Silar P."/>
            <person name="Natvig D."/>
            <person name="Lalanne C."/>
            <person name="Gautier V."/>
            <person name="Ament-Velasquez S.L."/>
            <person name="Kruys A."/>
            <person name="Hutchinson M.I."/>
            <person name="Powell A.J."/>
            <person name="Barry K."/>
            <person name="Miller A.N."/>
            <person name="Grigoriev I.V."/>
            <person name="Debuchy R."/>
            <person name="Gladieux P."/>
            <person name="Thoren M.H."/>
            <person name="Johannesson H."/>
        </authorList>
    </citation>
    <scope>NUCLEOTIDE SEQUENCE</scope>
    <source>
        <strain evidence="1">CBS 103.79</strain>
    </source>
</reference>
<dbReference type="AlphaFoldDB" id="A0AAN6RSL3"/>